<proteinExistence type="predicted"/>
<feature type="chain" id="PRO_5035852703" evidence="1">
    <location>
        <begin position="23"/>
        <end position="94"/>
    </location>
</feature>
<keyword evidence="1" id="KW-0732">Signal</keyword>
<dbReference type="AlphaFoldDB" id="A0A8S4NBX1"/>
<comment type="caution">
    <text evidence="2">The sequence shown here is derived from an EMBL/GenBank/DDBJ whole genome shotgun (WGS) entry which is preliminary data.</text>
</comment>
<sequence length="94" mass="10477">MNICHIVIVIALLLTAAMETRGFDRSNKKIKKEQCKGKSCCQLEEGDLCSVNNGDTIRDYGCCKDEGIECAFHKQDGNIIYNRCLAVGEVFTQN</sequence>
<evidence type="ECO:0000313" key="3">
    <source>
        <dbReference type="Proteomes" id="UP000749559"/>
    </source>
</evidence>
<gene>
    <name evidence="2" type="ORF">OFUS_LOCUS4691</name>
</gene>
<evidence type="ECO:0000256" key="1">
    <source>
        <dbReference type="SAM" id="SignalP"/>
    </source>
</evidence>
<protein>
    <submittedName>
        <fullName evidence="2">Uncharacterized protein</fullName>
    </submittedName>
</protein>
<feature type="signal peptide" evidence="1">
    <location>
        <begin position="1"/>
        <end position="22"/>
    </location>
</feature>
<organism evidence="2 3">
    <name type="scientific">Owenia fusiformis</name>
    <name type="common">Polychaete worm</name>
    <dbReference type="NCBI Taxonomy" id="6347"/>
    <lineage>
        <taxon>Eukaryota</taxon>
        <taxon>Metazoa</taxon>
        <taxon>Spiralia</taxon>
        <taxon>Lophotrochozoa</taxon>
        <taxon>Annelida</taxon>
        <taxon>Polychaeta</taxon>
        <taxon>Sedentaria</taxon>
        <taxon>Canalipalpata</taxon>
        <taxon>Sabellida</taxon>
        <taxon>Oweniida</taxon>
        <taxon>Oweniidae</taxon>
        <taxon>Owenia</taxon>
    </lineage>
</organism>
<reference evidence="2" key="1">
    <citation type="submission" date="2022-03" db="EMBL/GenBank/DDBJ databases">
        <authorList>
            <person name="Martin C."/>
        </authorList>
    </citation>
    <scope>NUCLEOTIDE SEQUENCE</scope>
</reference>
<accession>A0A8S4NBX1</accession>
<dbReference type="Proteomes" id="UP000749559">
    <property type="component" value="Unassembled WGS sequence"/>
</dbReference>
<dbReference type="EMBL" id="CAIIXF020000002">
    <property type="protein sequence ID" value="CAH1777687.1"/>
    <property type="molecule type" value="Genomic_DNA"/>
</dbReference>
<name>A0A8S4NBX1_OWEFU</name>
<evidence type="ECO:0000313" key="2">
    <source>
        <dbReference type="EMBL" id="CAH1777687.1"/>
    </source>
</evidence>
<keyword evidence="3" id="KW-1185">Reference proteome</keyword>